<reference evidence="7 8" key="1">
    <citation type="submission" date="2021-03" db="EMBL/GenBank/DDBJ databases">
        <title>Fibrella sp. HMF5405 genome sequencing and assembly.</title>
        <authorList>
            <person name="Kang H."/>
            <person name="Kim H."/>
            <person name="Bae S."/>
            <person name="Joh K."/>
        </authorList>
    </citation>
    <scope>NUCLEOTIDE SEQUENCE [LARGE SCALE GENOMIC DNA]</scope>
    <source>
        <strain evidence="7 8">HMF5405</strain>
    </source>
</reference>
<keyword evidence="5" id="KW-0804">Transcription</keyword>
<protein>
    <submittedName>
        <fullName evidence="7">Transcription antitermination factor NusB</fullName>
    </submittedName>
</protein>
<accession>A0ABS3JMW3</accession>
<dbReference type="EMBL" id="JAFMYW010000007">
    <property type="protein sequence ID" value="MBO0951342.1"/>
    <property type="molecule type" value="Genomic_DNA"/>
</dbReference>
<sequence length="402" mass="45770">MQTLYALRQAIQSNKQLALDGISDQFQPDLNSMKPQNRRQLEGYRKLAALLFEDALKAGQSAQDDDAPKSVLDAANSALVYYQNRYRKDQQFLAGRLLEAVKDIYSDYLRILQLLVEYGHMSRLDSERMFPDPDATPFIYESDLSQNVVIRALASHQPLQTELVRRGITWADDLAFVRKTYREVLKTDDIVIAYCLKHDHTPDEDQQLVQHLLRQLVFARDPKFDPNAERTPQQQAELDAATKRLVIRDYLSEIDLAWAENSEVVRGMAIRTLKSTQAMSGLTLEKLTDDWEADEQFLNELFTNAMTNDGQYEQLLGDQLKNWEVDRVAILDLIIMKLAVCEMLTFPGIPVKVTINEYIDMAKAYSTPKSGTFVNGILDNLSAKLTADGTLRKSGRGLIDNK</sequence>
<evidence type="ECO:0000259" key="6">
    <source>
        <dbReference type="Pfam" id="PF01029"/>
    </source>
</evidence>
<dbReference type="InterPro" id="IPR011605">
    <property type="entry name" value="NusB_fam"/>
</dbReference>
<dbReference type="Proteomes" id="UP000664628">
    <property type="component" value="Unassembled WGS sequence"/>
</dbReference>
<keyword evidence="3" id="KW-0694">RNA-binding</keyword>
<gene>
    <name evidence="7" type="primary">nusB</name>
    <name evidence="7" type="ORF">J2I46_22355</name>
</gene>
<evidence type="ECO:0000313" key="7">
    <source>
        <dbReference type="EMBL" id="MBO0951342.1"/>
    </source>
</evidence>
<feature type="domain" description="NusB/RsmB/TIM44" evidence="6">
    <location>
        <begin position="289"/>
        <end position="381"/>
    </location>
</feature>
<evidence type="ECO:0000256" key="4">
    <source>
        <dbReference type="ARBA" id="ARBA00023015"/>
    </source>
</evidence>
<dbReference type="InterPro" id="IPR006027">
    <property type="entry name" value="NusB_RsmB_TIM44"/>
</dbReference>
<dbReference type="SUPFAM" id="SSF48013">
    <property type="entry name" value="NusB-like"/>
    <property type="match status" value="1"/>
</dbReference>
<dbReference type="RefSeq" id="WP_207331285.1">
    <property type="nucleotide sequence ID" value="NZ_JAFMYW010000007.1"/>
</dbReference>
<organism evidence="7 8">
    <name type="scientific">Fibrella forsythiae</name>
    <dbReference type="NCBI Taxonomy" id="2817061"/>
    <lineage>
        <taxon>Bacteria</taxon>
        <taxon>Pseudomonadati</taxon>
        <taxon>Bacteroidota</taxon>
        <taxon>Cytophagia</taxon>
        <taxon>Cytophagales</taxon>
        <taxon>Spirosomataceae</taxon>
        <taxon>Fibrella</taxon>
    </lineage>
</organism>
<evidence type="ECO:0000313" key="8">
    <source>
        <dbReference type="Proteomes" id="UP000664628"/>
    </source>
</evidence>
<dbReference type="Pfam" id="PF01029">
    <property type="entry name" value="NusB"/>
    <property type="match status" value="1"/>
</dbReference>
<evidence type="ECO:0000256" key="1">
    <source>
        <dbReference type="ARBA" id="ARBA00005952"/>
    </source>
</evidence>
<name>A0ABS3JMW3_9BACT</name>
<evidence type="ECO:0000256" key="2">
    <source>
        <dbReference type="ARBA" id="ARBA00022814"/>
    </source>
</evidence>
<dbReference type="PANTHER" id="PTHR11078">
    <property type="entry name" value="N UTILIZATION SUBSTANCE PROTEIN B-RELATED"/>
    <property type="match status" value="1"/>
</dbReference>
<evidence type="ECO:0000256" key="5">
    <source>
        <dbReference type="ARBA" id="ARBA00023163"/>
    </source>
</evidence>
<evidence type="ECO:0000256" key="3">
    <source>
        <dbReference type="ARBA" id="ARBA00022884"/>
    </source>
</evidence>
<comment type="caution">
    <text evidence="7">The sequence shown here is derived from an EMBL/GenBank/DDBJ whole genome shotgun (WGS) entry which is preliminary data.</text>
</comment>
<dbReference type="NCBIfam" id="TIGR01951">
    <property type="entry name" value="nusB"/>
    <property type="match status" value="1"/>
</dbReference>
<keyword evidence="4" id="KW-0805">Transcription regulation</keyword>
<keyword evidence="2" id="KW-0889">Transcription antitermination</keyword>
<dbReference type="InterPro" id="IPR035926">
    <property type="entry name" value="NusB-like_sf"/>
</dbReference>
<dbReference type="PANTHER" id="PTHR11078:SF3">
    <property type="entry name" value="ANTITERMINATION NUSB DOMAIN-CONTAINING PROTEIN"/>
    <property type="match status" value="1"/>
</dbReference>
<dbReference type="Gene3D" id="1.10.940.10">
    <property type="entry name" value="NusB-like"/>
    <property type="match status" value="1"/>
</dbReference>
<keyword evidence="8" id="KW-1185">Reference proteome</keyword>
<comment type="similarity">
    <text evidence="1">Belongs to the NusB family.</text>
</comment>
<proteinExistence type="inferred from homology"/>